<evidence type="ECO:0000256" key="4">
    <source>
        <dbReference type="ARBA" id="ARBA00022840"/>
    </source>
</evidence>
<evidence type="ECO:0000256" key="5">
    <source>
        <dbReference type="SAM" id="MobiDB-lite"/>
    </source>
</evidence>
<dbReference type="SUPFAM" id="SSF56112">
    <property type="entry name" value="Protein kinase-like (PK-like)"/>
    <property type="match status" value="1"/>
</dbReference>
<keyword evidence="2" id="KW-0547">Nucleotide-binding</keyword>
<gene>
    <name evidence="7" type="ordered locus">Nmlp_2546</name>
</gene>
<dbReference type="InterPro" id="IPR017441">
    <property type="entry name" value="Protein_kinase_ATP_BS"/>
</dbReference>
<feature type="domain" description="Protein kinase" evidence="6">
    <location>
        <begin position="28"/>
        <end position="288"/>
    </location>
</feature>
<dbReference type="OrthoDB" id="41005at2157"/>
<dbReference type="InterPro" id="IPR011009">
    <property type="entry name" value="Kinase-like_dom_sf"/>
</dbReference>
<dbReference type="CDD" id="cd14014">
    <property type="entry name" value="STKc_PknB_like"/>
    <property type="match status" value="1"/>
</dbReference>
<keyword evidence="1" id="KW-0808">Transferase</keyword>
<dbReference type="PROSITE" id="PS50011">
    <property type="entry name" value="PROTEIN_KINASE_DOM"/>
    <property type="match status" value="1"/>
</dbReference>
<dbReference type="GO" id="GO:0005524">
    <property type="term" value="F:ATP binding"/>
    <property type="evidence" value="ECO:0007669"/>
    <property type="project" value="UniProtKB-KW"/>
</dbReference>
<dbReference type="EMBL" id="HF582854">
    <property type="protein sequence ID" value="CCQ36708.1"/>
    <property type="molecule type" value="Genomic_DNA"/>
</dbReference>
<dbReference type="GO" id="GO:0004674">
    <property type="term" value="F:protein serine/threonine kinase activity"/>
    <property type="evidence" value="ECO:0007669"/>
    <property type="project" value="TreeGrafter"/>
</dbReference>
<evidence type="ECO:0000259" key="6">
    <source>
        <dbReference type="PROSITE" id="PS50011"/>
    </source>
</evidence>
<dbReference type="PROSITE" id="PS00107">
    <property type="entry name" value="PROTEIN_KINASE_ATP"/>
    <property type="match status" value="1"/>
</dbReference>
<evidence type="ECO:0000256" key="2">
    <source>
        <dbReference type="ARBA" id="ARBA00022741"/>
    </source>
</evidence>
<dbReference type="RefSeq" id="WP_015409493.1">
    <property type="nucleotide sequence ID" value="NC_020388.1"/>
</dbReference>
<feature type="compositionally biased region" description="Basic and acidic residues" evidence="5">
    <location>
        <begin position="320"/>
        <end position="332"/>
    </location>
</feature>
<dbReference type="STRING" id="268739.Nmlp_2546"/>
<feature type="compositionally biased region" description="Basic and acidic residues" evidence="5">
    <location>
        <begin position="351"/>
        <end position="362"/>
    </location>
</feature>
<organism evidence="7 8">
    <name type="scientific">Natronomonas moolapensis (strain DSM 18674 / CECT 7526 / JCM 14361 / 8.8.11)</name>
    <dbReference type="NCBI Taxonomy" id="268739"/>
    <lineage>
        <taxon>Archaea</taxon>
        <taxon>Methanobacteriati</taxon>
        <taxon>Methanobacteriota</taxon>
        <taxon>Stenosarchaea group</taxon>
        <taxon>Halobacteria</taxon>
        <taxon>Halobacteriales</taxon>
        <taxon>Natronomonadaceae</taxon>
        <taxon>Natronomonas</taxon>
    </lineage>
</organism>
<dbReference type="PANTHER" id="PTHR43289">
    <property type="entry name" value="MITOGEN-ACTIVATED PROTEIN KINASE KINASE KINASE 20-RELATED"/>
    <property type="match status" value="1"/>
</dbReference>
<accession>M1XKX9</accession>
<keyword evidence="8" id="KW-1185">Reference proteome</keyword>
<dbReference type="Gene3D" id="3.30.200.20">
    <property type="entry name" value="Phosphorylase Kinase, domain 1"/>
    <property type="match status" value="1"/>
</dbReference>
<evidence type="ECO:0000313" key="8">
    <source>
        <dbReference type="Proteomes" id="UP000011867"/>
    </source>
</evidence>
<dbReference type="HOGENOM" id="CLU_646581_0_0_2"/>
<proteinExistence type="predicted"/>
<dbReference type="PANTHER" id="PTHR43289:SF6">
    <property type="entry name" value="SERINE_THREONINE-PROTEIN KINASE NEKL-3"/>
    <property type="match status" value="1"/>
</dbReference>
<name>M1XKX9_NATM8</name>
<evidence type="ECO:0000313" key="7">
    <source>
        <dbReference type="EMBL" id="CCQ36708.1"/>
    </source>
</evidence>
<dbReference type="InterPro" id="IPR008271">
    <property type="entry name" value="Ser/Thr_kinase_AS"/>
</dbReference>
<keyword evidence="3 7" id="KW-0418">Kinase</keyword>
<dbReference type="AlphaFoldDB" id="M1XKX9"/>
<dbReference type="Gene3D" id="1.10.510.10">
    <property type="entry name" value="Transferase(Phosphotransferase) domain 1"/>
    <property type="match status" value="1"/>
</dbReference>
<evidence type="ECO:0000256" key="1">
    <source>
        <dbReference type="ARBA" id="ARBA00022679"/>
    </source>
</evidence>
<feature type="region of interest" description="Disordered" evidence="5">
    <location>
        <begin position="299"/>
        <end position="407"/>
    </location>
</feature>
<evidence type="ECO:0000256" key="3">
    <source>
        <dbReference type="ARBA" id="ARBA00022777"/>
    </source>
</evidence>
<dbReference type="PROSITE" id="PS00108">
    <property type="entry name" value="PROTEIN_KINASE_ST"/>
    <property type="match status" value="1"/>
</dbReference>
<dbReference type="SMART" id="SM00220">
    <property type="entry name" value="S_TKc"/>
    <property type="match status" value="1"/>
</dbReference>
<dbReference type="eggNOG" id="arCOG03682">
    <property type="taxonomic scope" value="Archaea"/>
</dbReference>
<dbReference type="Pfam" id="PF00069">
    <property type="entry name" value="Pkinase"/>
    <property type="match status" value="1"/>
</dbReference>
<keyword evidence="4" id="KW-0067">ATP-binding</keyword>
<protein>
    <submittedName>
        <fullName evidence="7">Protein kinase domain protein</fullName>
    </submittedName>
</protein>
<feature type="compositionally biased region" description="Low complexity" evidence="5">
    <location>
        <begin position="299"/>
        <end position="309"/>
    </location>
</feature>
<dbReference type="Proteomes" id="UP000011867">
    <property type="component" value="Chromosome"/>
</dbReference>
<dbReference type="GeneID" id="30926354"/>
<dbReference type="InterPro" id="IPR000719">
    <property type="entry name" value="Prot_kinase_dom"/>
</dbReference>
<feature type="compositionally biased region" description="Basic and acidic residues" evidence="5">
    <location>
        <begin position="392"/>
        <end position="404"/>
    </location>
</feature>
<dbReference type="KEGG" id="nmo:Nmlp_2546"/>
<reference evidence="7 8" key="1">
    <citation type="journal article" date="2013" name="Genome Announc.">
        <title>Genome of the haloarchaeon Natronomonas moolapensis, a neutrophilic member of a previously haloalkaliphilic genus.</title>
        <authorList>
            <person name="Dyall-Smith M.L."/>
            <person name="Pfeiffer F."/>
            <person name="Oberwinkler T."/>
            <person name="Klee K."/>
            <person name="Rampp M."/>
            <person name="Palm P."/>
            <person name="Gross K."/>
            <person name="Schuster S.C."/>
            <person name="Oesterhelt D."/>
        </authorList>
    </citation>
    <scope>NUCLEOTIDE SEQUENCE [LARGE SCALE GENOMIC DNA]</scope>
    <source>
        <strain evidence="8">DSM 18674 / JCM 14361 / 8.8.11</strain>
    </source>
</reference>
<sequence length="424" mass="46450">MTLNPNEYELIPDQTLESPDIDIDRNSLEELEHIGSGGTADVTKMRTESGTVVALKQPRFRETLDHRTTDSFTSEAKTWAQLDDITGVVDVIDWGSTPVPWIALEYMDGGSLAARIGETSIEESLWISYCVADAVHQAHRRGVAHFDLKPDNVLFRSTATKTWDLLKVSDWGLAKQLLHDSRDVNGLSPRYSAPEQLDPDTSGSPDDLTDIYQLGVIVYELLTGEPPFSGDSQTIISGHLAESPAQPSKVSDALPTAVDTVVGTALAKKKADRYESMLDFRRDIATLFRAVALDAPASSISYDDQSKSSPAADFDPSVSEDSKTTVEPDDHFAAGSNLRNDADSPGVLDSIQEHSKSDENRKFPWQQRENAPGLNDVEQTTSREGSPALDGMKSKTKENHKEQSQDSAQVLSMLLSVLKRLFGS</sequence>